<sequence length="736" mass="82306">MDSQNDQRVDRSTLPRPLYLERKRSRSRSPERSLPPRDSHGRFLKAASVASDTEANQISTLQSTLQHEPLDIQDSVELPPIPEKDEGLSDDEDAEFLRQSAIDIHEVEKASGAALVAASIKEPGLKEEVSTSSAAQIAGPSVTKAIKGKERAVEALDDGEARLPKDVRLWLDSLLSRPNPPNVPPGFLSHLPVAPADLNHQVALLAADKPLFIQALHGIGPKQGKQVLAIRRDEVDPSNPVWDQYLTIEGGDFLYRHIKSGHPEDFFKRLHTALAISQTMALRYQSSRLAQDTIAKNLLESNFDMTRLEKSFETLQEKAMDQQRSMEDVQAHIDQLQRNHAVELNAARQSEQQAIAKLETKRATNLQYRELVGSLRTKVTELEGQLRAALVMAPPPHIDHEDLEDDAILGRRASNSTRPAVLGDVQPAGMRHLTPLSTTASAAGGRPRFKEPGDFTGIDTTKYKMWKEKMLDVLLDDEAYLHVPTEKKKIEFIRQRLTGTAYNLAVIRGGRESKNPYKHMNEMWADLDSHFRSENGFEDAKAWLKSPEAKMKDSETLQGFLGRFEANSADAELNEREKIVELKDLIPKKFTNPLVAHDIKDFATFCTQLYNVGRHINYKPNTDANSNNSNPRQNNSRRGNNQSSNQGSNTDAKNNNISRPPDVFQALKAEKRCIRCGEKGHRANAKNPPCEGQEPLSDQKIKAKVAQLAAVFARVRQGQQPSVEEAQDEDDRRSLN</sequence>
<organism evidence="3 4">
    <name type="scientific">Microthyrium microscopicum</name>
    <dbReference type="NCBI Taxonomy" id="703497"/>
    <lineage>
        <taxon>Eukaryota</taxon>
        <taxon>Fungi</taxon>
        <taxon>Dikarya</taxon>
        <taxon>Ascomycota</taxon>
        <taxon>Pezizomycotina</taxon>
        <taxon>Dothideomycetes</taxon>
        <taxon>Dothideomycetes incertae sedis</taxon>
        <taxon>Microthyriales</taxon>
        <taxon>Microthyriaceae</taxon>
        <taxon>Microthyrium</taxon>
    </lineage>
</organism>
<dbReference type="OrthoDB" id="5428898at2759"/>
<feature type="coiled-coil region" evidence="1">
    <location>
        <begin position="305"/>
        <end position="361"/>
    </location>
</feature>
<gene>
    <name evidence="3" type="ORF">BT63DRAFT_410028</name>
</gene>
<feature type="region of interest" description="Disordered" evidence="2">
    <location>
        <begin position="1"/>
        <end position="42"/>
    </location>
</feature>
<evidence type="ECO:0000313" key="3">
    <source>
        <dbReference type="EMBL" id="KAF2672965.1"/>
    </source>
</evidence>
<feature type="compositionally biased region" description="Low complexity" evidence="2">
    <location>
        <begin position="625"/>
        <end position="649"/>
    </location>
</feature>
<feature type="compositionally biased region" description="Basic and acidic residues" evidence="2">
    <location>
        <begin position="1"/>
        <end position="13"/>
    </location>
</feature>
<protein>
    <submittedName>
        <fullName evidence="3">Uncharacterized protein</fullName>
    </submittedName>
</protein>
<keyword evidence="4" id="KW-1185">Reference proteome</keyword>
<evidence type="ECO:0000256" key="2">
    <source>
        <dbReference type="SAM" id="MobiDB-lite"/>
    </source>
</evidence>
<feature type="region of interest" description="Disordered" evidence="2">
    <location>
        <begin position="715"/>
        <end position="736"/>
    </location>
</feature>
<feature type="region of interest" description="Disordered" evidence="2">
    <location>
        <begin position="64"/>
        <end position="89"/>
    </location>
</feature>
<feature type="region of interest" description="Disordered" evidence="2">
    <location>
        <begin position="618"/>
        <end position="660"/>
    </location>
</feature>
<evidence type="ECO:0000256" key="1">
    <source>
        <dbReference type="SAM" id="Coils"/>
    </source>
</evidence>
<proteinExistence type="predicted"/>
<feature type="compositionally biased region" description="Basic and acidic residues" evidence="2">
    <location>
        <begin position="28"/>
        <end position="41"/>
    </location>
</feature>
<keyword evidence="1" id="KW-0175">Coiled coil</keyword>
<name>A0A6A6UL13_9PEZI</name>
<dbReference type="AlphaFoldDB" id="A0A6A6UL13"/>
<reference evidence="3" key="1">
    <citation type="journal article" date="2020" name="Stud. Mycol.">
        <title>101 Dothideomycetes genomes: a test case for predicting lifestyles and emergence of pathogens.</title>
        <authorList>
            <person name="Haridas S."/>
            <person name="Albert R."/>
            <person name="Binder M."/>
            <person name="Bloem J."/>
            <person name="Labutti K."/>
            <person name="Salamov A."/>
            <person name="Andreopoulos B."/>
            <person name="Baker S."/>
            <person name="Barry K."/>
            <person name="Bills G."/>
            <person name="Bluhm B."/>
            <person name="Cannon C."/>
            <person name="Castanera R."/>
            <person name="Culley D."/>
            <person name="Daum C."/>
            <person name="Ezra D."/>
            <person name="Gonzalez J."/>
            <person name="Henrissat B."/>
            <person name="Kuo A."/>
            <person name="Liang C."/>
            <person name="Lipzen A."/>
            <person name="Lutzoni F."/>
            <person name="Magnuson J."/>
            <person name="Mondo S."/>
            <person name="Nolan M."/>
            <person name="Ohm R."/>
            <person name="Pangilinan J."/>
            <person name="Park H.-J."/>
            <person name="Ramirez L."/>
            <person name="Alfaro M."/>
            <person name="Sun H."/>
            <person name="Tritt A."/>
            <person name="Yoshinaga Y."/>
            <person name="Zwiers L.-H."/>
            <person name="Turgeon B."/>
            <person name="Goodwin S."/>
            <person name="Spatafora J."/>
            <person name="Crous P."/>
            <person name="Grigoriev I."/>
        </authorList>
    </citation>
    <scope>NUCLEOTIDE SEQUENCE</scope>
    <source>
        <strain evidence="3">CBS 115976</strain>
    </source>
</reference>
<accession>A0A6A6UL13</accession>
<evidence type="ECO:0000313" key="4">
    <source>
        <dbReference type="Proteomes" id="UP000799302"/>
    </source>
</evidence>
<dbReference type="EMBL" id="MU004231">
    <property type="protein sequence ID" value="KAF2672965.1"/>
    <property type="molecule type" value="Genomic_DNA"/>
</dbReference>
<dbReference type="Proteomes" id="UP000799302">
    <property type="component" value="Unassembled WGS sequence"/>
</dbReference>